<evidence type="ECO:0000313" key="4">
    <source>
        <dbReference type="Proteomes" id="UP000682403"/>
    </source>
</evidence>
<dbReference type="RefSeq" id="WP_211561485.1">
    <property type="nucleotide sequence ID" value="NZ_JAGVRK010000001.1"/>
</dbReference>
<protein>
    <recommendedName>
        <fullName evidence="1">ESAT-6-like protein</fullName>
    </recommendedName>
</protein>
<dbReference type="Proteomes" id="UP000682403">
    <property type="component" value="Unassembled WGS sequence"/>
</dbReference>
<keyword evidence="4" id="KW-1185">Reference proteome</keyword>
<reference evidence="3 4" key="1">
    <citation type="submission" date="2021-04" db="EMBL/GenBank/DDBJ databases">
        <title>Metabacillus sp. strain KIGAM252 whole genome sequence.</title>
        <authorList>
            <person name="Seo M.-J."/>
            <person name="Cho E.-S."/>
            <person name="Hwang C.Y."/>
            <person name="Yoon D.J."/>
        </authorList>
    </citation>
    <scope>NUCLEOTIDE SEQUENCE [LARGE SCALE GENOMIC DNA]</scope>
    <source>
        <strain evidence="3 4">KIGAM252</strain>
    </source>
</reference>
<feature type="coiled-coil region" evidence="2">
    <location>
        <begin position="23"/>
        <end position="90"/>
    </location>
</feature>
<gene>
    <name evidence="3" type="ORF">J9317_18880</name>
</gene>
<sequence length="97" mass="10960">MAGLIKVTPEELVVKSNDFKAESENVHQQITRLNGKMDELRDLWKGSASEAFSEQWDTLRPSVEKMETMLAEVSQQLNKTAEALRNADQDIANQIRG</sequence>
<evidence type="ECO:0000256" key="1">
    <source>
        <dbReference type="RuleBase" id="RU362001"/>
    </source>
</evidence>
<proteinExistence type="inferred from homology"/>
<keyword evidence="2" id="KW-0175">Coiled coil</keyword>
<accession>A0ABS5LJ63</accession>
<dbReference type="Pfam" id="PF06013">
    <property type="entry name" value="WXG100"/>
    <property type="match status" value="1"/>
</dbReference>
<comment type="similarity">
    <text evidence="1">Belongs to the WXG100 family.</text>
</comment>
<organism evidence="3 4">
    <name type="scientific">Metabacillus flavus</name>
    <dbReference type="NCBI Taxonomy" id="2823519"/>
    <lineage>
        <taxon>Bacteria</taxon>
        <taxon>Bacillati</taxon>
        <taxon>Bacillota</taxon>
        <taxon>Bacilli</taxon>
        <taxon>Bacillales</taxon>
        <taxon>Bacillaceae</taxon>
        <taxon>Metabacillus</taxon>
    </lineage>
</organism>
<dbReference type="Gene3D" id="1.10.287.1060">
    <property type="entry name" value="ESAT-6-like"/>
    <property type="match status" value="1"/>
</dbReference>
<evidence type="ECO:0000313" key="3">
    <source>
        <dbReference type="EMBL" id="MBS2970809.1"/>
    </source>
</evidence>
<dbReference type="InterPro" id="IPR010310">
    <property type="entry name" value="T7SS_ESAT-6-like"/>
</dbReference>
<dbReference type="NCBIfam" id="TIGR03930">
    <property type="entry name" value="WXG100_ESAT6"/>
    <property type="match status" value="1"/>
</dbReference>
<dbReference type="SUPFAM" id="SSF140453">
    <property type="entry name" value="EsxAB dimer-like"/>
    <property type="match status" value="1"/>
</dbReference>
<dbReference type="EMBL" id="JAGVRK010000001">
    <property type="protein sequence ID" value="MBS2970809.1"/>
    <property type="molecule type" value="Genomic_DNA"/>
</dbReference>
<dbReference type="InterPro" id="IPR036689">
    <property type="entry name" value="ESAT-6-like_sf"/>
</dbReference>
<name>A0ABS5LJ63_9BACI</name>
<evidence type="ECO:0000256" key="2">
    <source>
        <dbReference type="SAM" id="Coils"/>
    </source>
</evidence>
<comment type="caution">
    <text evidence="3">The sequence shown here is derived from an EMBL/GenBank/DDBJ whole genome shotgun (WGS) entry which is preliminary data.</text>
</comment>